<dbReference type="AlphaFoldDB" id="A0AA96V165"/>
<dbReference type="EMBL" id="CP131059">
    <property type="protein sequence ID" value="WNY23103.1"/>
    <property type="molecule type" value="Genomic_DNA"/>
</dbReference>
<evidence type="ECO:0000259" key="2">
    <source>
        <dbReference type="PROSITE" id="PS51671"/>
    </source>
</evidence>
<dbReference type="InterPro" id="IPR002912">
    <property type="entry name" value="ACT_dom"/>
</dbReference>
<dbReference type="NCBIfam" id="NF001220">
    <property type="entry name" value="PRK00194.1"/>
    <property type="match status" value="1"/>
</dbReference>
<keyword evidence="4" id="KW-1185">Reference proteome</keyword>
<feature type="domain" description="ACT" evidence="2">
    <location>
        <begin position="7"/>
        <end position="81"/>
    </location>
</feature>
<dbReference type="InterPro" id="IPR022986">
    <property type="entry name" value="UPF0237_ACT"/>
</dbReference>
<evidence type="ECO:0000313" key="3">
    <source>
        <dbReference type="EMBL" id="WNY23103.1"/>
    </source>
</evidence>
<dbReference type="HAMAP" id="MF_01054">
    <property type="entry name" value="UPF0237"/>
    <property type="match status" value="1"/>
</dbReference>
<dbReference type="RefSeq" id="WP_316558105.1">
    <property type="nucleotide sequence ID" value="NZ_CP131059.1"/>
</dbReference>
<organism evidence="3 4">
    <name type="scientific">Methanimicrococcus hongohii</name>
    <dbReference type="NCBI Taxonomy" id="3028295"/>
    <lineage>
        <taxon>Archaea</taxon>
        <taxon>Methanobacteriati</taxon>
        <taxon>Methanobacteriota</taxon>
        <taxon>Stenosarchaea group</taxon>
        <taxon>Methanomicrobia</taxon>
        <taxon>Methanosarcinales</taxon>
        <taxon>Methanosarcinaceae</taxon>
        <taxon>Methanimicrococcus</taxon>
    </lineage>
</organism>
<reference evidence="3 4" key="1">
    <citation type="submission" date="2023-07" db="EMBL/GenBank/DDBJ databases">
        <title>Closed genoem sequence of Methanomicrococcus sp. Hf6.</title>
        <authorList>
            <person name="Poehlein A."/>
            <person name="Protasov E."/>
            <person name="Platt K."/>
            <person name="Reeh H."/>
            <person name="Daniel R."/>
            <person name="Brune A."/>
        </authorList>
    </citation>
    <scope>NUCLEOTIDE SEQUENCE [LARGE SCALE GENOMIC DNA]</scope>
    <source>
        <strain evidence="3 4">Hf6</strain>
    </source>
</reference>
<dbReference type="Gene3D" id="3.30.70.260">
    <property type="match status" value="1"/>
</dbReference>
<dbReference type="KEGG" id="mehf:MmiHf6_04040"/>
<dbReference type="GeneID" id="85194884"/>
<comment type="similarity">
    <text evidence="1">Belongs to the UPF0237 family.</text>
</comment>
<dbReference type="InterPro" id="IPR050990">
    <property type="entry name" value="UPF0237/GcvR_regulator"/>
</dbReference>
<accession>A0AA96V165</accession>
<dbReference type="Proteomes" id="UP001302978">
    <property type="component" value="Chromosome"/>
</dbReference>
<gene>
    <name evidence="3" type="ORF">MmiHf6_04040</name>
</gene>
<dbReference type="CDD" id="cd04872">
    <property type="entry name" value="ACT_1ZPV"/>
    <property type="match status" value="1"/>
</dbReference>
<evidence type="ECO:0000313" key="4">
    <source>
        <dbReference type="Proteomes" id="UP001302978"/>
    </source>
</evidence>
<dbReference type="SUPFAM" id="SSF55021">
    <property type="entry name" value="ACT-like"/>
    <property type="match status" value="1"/>
</dbReference>
<dbReference type="Pfam" id="PF13740">
    <property type="entry name" value="ACT_6"/>
    <property type="match status" value="1"/>
</dbReference>
<dbReference type="PANTHER" id="PTHR34875:SF6">
    <property type="entry name" value="UPF0237 PROTEIN MJ1558"/>
    <property type="match status" value="1"/>
</dbReference>
<protein>
    <recommendedName>
        <fullName evidence="1">UPF0237 protein MmiHf6_04040</fullName>
    </recommendedName>
</protein>
<sequence>MKTDRFVITVIGVDTVGIVAGVTSVMSDYGVNIIDIRQTLMEDIFTMLMIGEVKSENFVLKDFQEKMAEVGGEFKVEIRVQHEDVFRYMHRI</sequence>
<dbReference type="PROSITE" id="PS51671">
    <property type="entry name" value="ACT"/>
    <property type="match status" value="1"/>
</dbReference>
<evidence type="ECO:0000256" key="1">
    <source>
        <dbReference type="HAMAP-Rule" id="MF_01054"/>
    </source>
</evidence>
<dbReference type="InterPro" id="IPR045865">
    <property type="entry name" value="ACT-like_dom_sf"/>
</dbReference>
<name>A0AA96V165_9EURY</name>
<dbReference type="PANTHER" id="PTHR34875">
    <property type="entry name" value="UPF0237 PROTEIN MJ1558"/>
    <property type="match status" value="1"/>
</dbReference>
<proteinExistence type="inferred from homology"/>